<feature type="signal peptide" evidence="2">
    <location>
        <begin position="1"/>
        <end position="22"/>
    </location>
</feature>
<keyword evidence="1" id="KW-1133">Transmembrane helix</keyword>
<feature type="chain" id="PRO_5019394285" description="Tetratricopeptide repeat protein" evidence="2">
    <location>
        <begin position="23"/>
        <end position="730"/>
    </location>
</feature>
<dbReference type="EMBL" id="RXPE01000020">
    <property type="protein sequence ID" value="RTR25900.1"/>
    <property type="molecule type" value="Genomic_DNA"/>
</dbReference>
<accession>A0A431VRQ5</accession>
<gene>
    <name evidence="3" type="ORF">EJ104_09335</name>
</gene>
<evidence type="ECO:0000313" key="3">
    <source>
        <dbReference type="EMBL" id="RTR25900.1"/>
    </source>
</evidence>
<dbReference type="Proteomes" id="UP000277766">
    <property type="component" value="Unassembled WGS sequence"/>
</dbReference>
<keyword evidence="1" id="KW-0472">Membrane</keyword>
<feature type="transmembrane region" description="Helical" evidence="1">
    <location>
        <begin position="593"/>
        <end position="612"/>
    </location>
</feature>
<proteinExistence type="predicted"/>
<evidence type="ECO:0000256" key="2">
    <source>
        <dbReference type="SAM" id="SignalP"/>
    </source>
</evidence>
<organism evidence="3 4">
    <name type="scientific">Deinococcus radiophilus</name>
    <dbReference type="NCBI Taxonomy" id="32062"/>
    <lineage>
        <taxon>Bacteria</taxon>
        <taxon>Thermotogati</taxon>
        <taxon>Deinococcota</taxon>
        <taxon>Deinococci</taxon>
        <taxon>Deinococcales</taxon>
        <taxon>Deinococcaceae</taxon>
        <taxon>Deinococcus</taxon>
    </lineage>
</organism>
<name>A0A431VRQ5_9DEIO</name>
<keyword evidence="4" id="KW-1185">Reference proteome</keyword>
<comment type="caution">
    <text evidence="3">The sequence shown here is derived from an EMBL/GenBank/DDBJ whole genome shotgun (WGS) entry which is preliminary data.</text>
</comment>
<evidence type="ECO:0008006" key="5">
    <source>
        <dbReference type="Google" id="ProtNLM"/>
    </source>
</evidence>
<feature type="transmembrane region" description="Helical" evidence="1">
    <location>
        <begin position="364"/>
        <end position="385"/>
    </location>
</feature>
<keyword evidence="1" id="KW-0812">Transmembrane</keyword>
<protein>
    <recommendedName>
        <fullName evidence="5">Tetratricopeptide repeat protein</fullName>
    </recommendedName>
</protein>
<evidence type="ECO:0000313" key="4">
    <source>
        <dbReference type="Proteomes" id="UP000277766"/>
    </source>
</evidence>
<feature type="transmembrane region" description="Helical" evidence="1">
    <location>
        <begin position="633"/>
        <end position="661"/>
    </location>
</feature>
<dbReference type="AlphaFoldDB" id="A0A431VRQ5"/>
<evidence type="ECO:0000256" key="1">
    <source>
        <dbReference type="SAM" id="Phobius"/>
    </source>
</evidence>
<feature type="transmembrane region" description="Helical" evidence="1">
    <location>
        <begin position="401"/>
        <end position="421"/>
    </location>
</feature>
<dbReference type="OrthoDB" id="53569at2"/>
<sequence>MSRRGLAGLLLSMALLAGGASAQTDPDGNPGSGLIGTGQVVPVARPPLPAVAPDTLPEVQLSGRELSGVQGGQTVWSHAWPPELGAIRGPLRQGNTTYLGVGPAVLALSETGEVLARYDLSAPVLTLDGSGGLIRATVSGPGYRETLTLIPPQDGGGVQERVVFAPDPAVTLWTMRAADLIPDAQVQSAWQQDRLNPFLGLRAAVQARNAGDRRAEAARLKQVMGSTQPFAVWTKLAARLDAAGYPSLADDALESARIDAAQRGLDPSVRVSRAALEAYGHPAGYIGTLLDQGRLNRAEVWMAHLRLMHPRVEGGGALFLRYAALLESQNRSGEASEWRRFAASLGSGTLYGQGALGLEKLRDFTGLLSAALALSLLLALLSIFWQIRRLSLRHTGTGERLVVLGLSSALVLSLSGGLWAAQAAGRLNHPALNTGTYGGAWAEAGLATLSLTATPDAALLRGLGPQLSGDLSAARHYYQVAAEQPCGRNNLGTISELRGDRPTAEARYRSALGDEPGLGAAAYNLNFPVLTLGSEFQERYRPGQPRLCYPDDRSLLRALSGDIRSVWRTQLSDPQAQLSQVWQLARRGQVSGWATLWAAQLLALAALLLLILPRTEAEPTLRPRSADQRLLSWLLPGSGLLDWVWGGVLLLVFVLAGLTWVSGYALELLGRGQPLPWPLHLWPPTRWPASLSGLGNSWPLLLMALAWVVNAALLWRIGVVRRQVARQTST</sequence>
<reference evidence="3 4" key="1">
    <citation type="submission" date="2018-12" db="EMBL/GenBank/DDBJ databases">
        <title>Deinococcus radiophilus ATCC 27603 genome sequencing and assembly.</title>
        <authorList>
            <person name="Maclea K.S."/>
            <person name="Maynard C.R."/>
        </authorList>
    </citation>
    <scope>NUCLEOTIDE SEQUENCE [LARGE SCALE GENOMIC DNA]</scope>
    <source>
        <strain evidence="3 4">ATCC 27603</strain>
    </source>
</reference>
<keyword evidence="2" id="KW-0732">Signal</keyword>
<dbReference type="RefSeq" id="WP_126352459.1">
    <property type="nucleotide sequence ID" value="NZ_CP086380.1"/>
</dbReference>
<feature type="transmembrane region" description="Helical" evidence="1">
    <location>
        <begin position="698"/>
        <end position="717"/>
    </location>
</feature>